<keyword evidence="2" id="KW-1185">Reference proteome</keyword>
<evidence type="ECO:0000313" key="2">
    <source>
        <dbReference type="Proteomes" id="UP000055024"/>
    </source>
</evidence>
<accession>A0A0V1GFB1</accession>
<sequence>MKLEFITQKEILFRVDFYPMTLRGSLNILAWIATKM</sequence>
<evidence type="ECO:0000313" key="1">
    <source>
        <dbReference type="EMBL" id="KRY96853.1"/>
    </source>
</evidence>
<proteinExistence type="predicted"/>
<dbReference type="Proteomes" id="UP000055024">
    <property type="component" value="Unassembled WGS sequence"/>
</dbReference>
<name>A0A0V1GFB1_9BILA</name>
<protein>
    <submittedName>
        <fullName evidence="1">Uncharacterized protein</fullName>
    </submittedName>
</protein>
<organism evidence="1 2">
    <name type="scientific">Trichinella zimbabwensis</name>
    <dbReference type="NCBI Taxonomy" id="268475"/>
    <lineage>
        <taxon>Eukaryota</taxon>
        <taxon>Metazoa</taxon>
        <taxon>Ecdysozoa</taxon>
        <taxon>Nematoda</taxon>
        <taxon>Enoplea</taxon>
        <taxon>Dorylaimia</taxon>
        <taxon>Trichinellida</taxon>
        <taxon>Trichinellidae</taxon>
        <taxon>Trichinella</taxon>
    </lineage>
</organism>
<dbReference type="AlphaFoldDB" id="A0A0V1GFB1"/>
<comment type="caution">
    <text evidence="1">The sequence shown here is derived from an EMBL/GenBank/DDBJ whole genome shotgun (WGS) entry which is preliminary data.</text>
</comment>
<gene>
    <name evidence="1" type="ORF">T11_11915</name>
</gene>
<dbReference type="EMBL" id="JYDP01002480">
    <property type="protein sequence ID" value="KRY96853.1"/>
    <property type="molecule type" value="Genomic_DNA"/>
</dbReference>
<reference evidence="1 2" key="1">
    <citation type="submission" date="2015-01" db="EMBL/GenBank/DDBJ databases">
        <title>Evolution of Trichinella species and genotypes.</title>
        <authorList>
            <person name="Korhonen P.K."/>
            <person name="Edoardo P."/>
            <person name="Giuseppe L.R."/>
            <person name="Gasser R.B."/>
        </authorList>
    </citation>
    <scope>NUCLEOTIDE SEQUENCE [LARGE SCALE GENOMIC DNA]</scope>
    <source>
        <strain evidence="1">ISS1029</strain>
    </source>
</reference>